<evidence type="ECO:0000313" key="1">
    <source>
        <dbReference type="EMBL" id="CUH41079.1"/>
    </source>
</evidence>
<dbReference type="AlphaFoldDB" id="A0A0M7BFZ2"/>
<name>A0A0M7BFZ2_9RHOB</name>
<gene>
    <name evidence="1" type="ORF">JSE7799_03822</name>
</gene>
<accession>A0A0M7BFZ2</accession>
<dbReference type="STRING" id="313367.JSE7799_03822"/>
<dbReference type="Proteomes" id="UP000049455">
    <property type="component" value="Unassembled WGS sequence"/>
</dbReference>
<organism evidence="1 2">
    <name type="scientific">Jannaschia seosinensis</name>
    <dbReference type="NCBI Taxonomy" id="313367"/>
    <lineage>
        <taxon>Bacteria</taxon>
        <taxon>Pseudomonadati</taxon>
        <taxon>Pseudomonadota</taxon>
        <taxon>Alphaproteobacteria</taxon>
        <taxon>Rhodobacterales</taxon>
        <taxon>Roseobacteraceae</taxon>
        <taxon>Jannaschia</taxon>
    </lineage>
</organism>
<protein>
    <submittedName>
        <fullName evidence="1">Uncharacterized protein</fullName>
    </submittedName>
</protein>
<keyword evidence="2" id="KW-1185">Reference proteome</keyword>
<dbReference type="EMBL" id="CYPR01000253">
    <property type="protein sequence ID" value="CUH41079.1"/>
    <property type="molecule type" value="Genomic_DNA"/>
</dbReference>
<evidence type="ECO:0000313" key="2">
    <source>
        <dbReference type="Proteomes" id="UP000049455"/>
    </source>
</evidence>
<sequence>MGSEGLQRTAFVALAVLVALAGTGVLSGGGL</sequence>
<proteinExistence type="predicted"/>
<reference evidence="1 2" key="1">
    <citation type="submission" date="2015-09" db="EMBL/GenBank/DDBJ databases">
        <authorList>
            <person name="Jackson K.R."/>
            <person name="Lunt B.L."/>
            <person name="Fisher J.N.B."/>
            <person name="Gardner A.V."/>
            <person name="Bailey M.E."/>
            <person name="Deus L.M."/>
            <person name="Earl A.S."/>
            <person name="Gibby P.D."/>
            <person name="Hartmann K.A."/>
            <person name="Liu J.E."/>
            <person name="Manci A.M."/>
            <person name="Nielsen D.A."/>
            <person name="Solomon M.B."/>
            <person name="Breakwell D.P."/>
            <person name="Burnett S.H."/>
            <person name="Grose J.H."/>
        </authorList>
    </citation>
    <scope>NUCLEOTIDE SEQUENCE [LARGE SCALE GENOMIC DNA]</scope>
    <source>
        <strain evidence="1 2">CECT 7799</strain>
    </source>
</reference>